<organism evidence="7 8">
    <name type="scientific">Lactarius akahatsu</name>
    <dbReference type="NCBI Taxonomy" id="416441"/>
    <lineage>
        <taxon>Eukaryota</taxon>
        <taxon>Fungi</taxon>
        <taxon>Dikarya</taxon>
        <taxon>Basidiomycota</taxon>
        <taxon>Agaricomycotina</taxon>
        <taxon>Agaricomycetes</taxon>
        <taxon>Russulales</taxon>
        <taxon>Russulaceae</taxon>
        <taxon>Lactarius</taxon>
    </lineage>
</organism>
<dbReference type="Pfam" id="PF12253">
    <property type="entry name" value="CAF1A_dimeriz"/>
    <property type="match status" value="1"/>
</dbReference>
<dbReference type="GO" id="GO:0006281">
    <property type="term" value="P:DNA repair"/>
    <property type="evidence" value="ECO:0007669"/>
    <property type="project" value="UniProtKB-KW"/>
</dbReference>
<feature type="domain" description="Chromatin assembly factor 1 subunit A dimerization" evidence="6">
    <location>
        <begin position="460"/>
        <end position="532"/>
    </location>
</feature>
<evidence type="ECO:0000256" key="2">
    <source>
        <dbReference type="ARBA" id="ARBA00022763"/>
    </source>
</evidence>
<dbReference type="InterPro" id="IPR022043">
    <property type="entry name" value="CAF1A_DD"/>
</dbReference>
<evidence type="ECO:0000256" key="4">
    <source>
        <dbReference type="ARBA" id="ARBA00023242"/>
    </source>
</evidence>
<evidence type="ECO:0000313" key="8">
    <source>
        <dbReference type="Proteomes" id="UP001201163"/>
    </source>
</evidence>
<feature type="region of interest" description="Disordered" evidence="5">
    <location>
        <begin position="213"/>
        <end position="335"/>
    </location>
</feature>
<gene>
    <name evidence="7" type="ORF">EDB92DRAFT_1939534</name>
</gene>
<feature type="region of interest" description="Disordered" evidence="5">
    <location>
        <begin position="502"/>
        <end position="581"/>
    </location>
</feature>
<dbReference type="PANTHER" id="PTHR15272:SF0">
    <property type="entry name" value="CHROMATIN ASSEMBLY FACTOR 1 SUBUNIT A"/>
    <property type="match status" value="1"/>
</dbReference>
<evidence type="ECO:0000256" key="3">
    <source>
        <dbReference type="ARBA" id="ARBA00023204"/>
    </source>
</evidence>
<keyword evidence="4" id="KW-0539">Nucleus</keyword>
<dbReference type="GO" id="GO:0033186">
    <property type="term" value="C:CAF-1 complex"/>
    <property type="evidence" value="ECO:0007669"/>
    <property type="project" value="TreeGrafter"/>
</dbReference>
<evidence type="ECO:0000313" key="7">
    <source>
        <dbReference type="EMBL" id="KAH9001699.1"/>
    </source>
</evidence>
<feature type="region of interest" description="Disordered" evidence="5">
    <location>
        <begin position="1"/>
        <end position="28"/>
    </location>
</feature>
<evidence type="ECO:0000259" key="6">
    <source>
        <dbReference type="Pfam" id="PF12253"/>
    </source>
</evidence>
<keyword evidence="2" id="KW-0227">DNA damage</keyword>
<feature type="compositionally biased region" description="Polar residues" evidence="5">
    <location>
        <begin position="670"/>
        <end position="688"/>
    </location>
</feature>
<feature type="compositionally biased region" description="Basic and acidic residues" evidence="5">
    <location>
        <begin position="265"/>
        <end position="304"/>
    </location>
</feature>
<comment type="subcellular location">
    <subcellularLocation>
        <location evidence="1">Nucleus</location>
    </subcellularLocation>
</comment>
<feature type="region of interest" description="Disordered" evidence="5">
    <location>
        <begin position="670"/>
        <end position="700"/>
    </location>
</feature>
<evidence type="ECO:0000256" key="1">
    <source>
        <dbReference type="ARBA" id="ARBA00004123"/>
    </source>
</evidence>
<dbReference type="AlphaFoldDB" id="A0AAD4LVN6"/>
<accession>A0AAD4LVN6</accession>
<feature type="compositionally biased region" description="Polar residues" evidence="5">
    <location>
        <begin position="213"/>
        <end position="233"/>
    </location>
</feature>
<protein>
    <recommendedName>
        <fullName evidence="6">Chromatin assembly factor 1 subunit A dimerization domain-containing protein</fullName>
    </recommendedName>
</protein>
<dbReference type="GO" id="GO:0006334">
    <property type="term" value="P:nucleosome assembly"/>
    <property type="evidence" value="ECO:0007669"/>
    <property type="project" value="TreeGrafter"/>
</dbReference>
<dbReference type="GO" id="GO:0005634">
    <property type="term" value="C:nucleus"/>
    <property type="evidence" value="ECO:0007669"/>
    <property type="project" value="UniProtKB-SubCell"/>
</dbReference>
<feature type="compositionally biased region" description="Acidic residues" evidence="5">
    <location>
        <begin position="506"/>
        <end position="535"/>
    </location>
</feature>
<reference evidence="7" key="1">
    <citation type="submission" date="2022-01" db="EMBL/GenBank/DDBJ databases">
        <title>Comparative genomics reveals a dynamic genome evolution in the ectomycorrhizal milk-cap (Lactarius) mushrooms.</title>
        <authorList>
            <consortium name="DOE Joint Genome Institute"/>
            <person name="Lebreton A."/>
            <person name="Tang N."/>
            <person name="Kuo A."/>
            <person name="LaButti K."/>
            <person name="Drula E."/>
            <person name="Barry K."/>
            <person name="Clum A."/>
            <person name="Lipzen A."/>
            <person name="Mousain D."/>
            <person name="Ng V."/>
            <person name="Wang R."/>
            <person name="Wang X."/>
            <person name="Dai Y."/>
            <person name="Henrissat B."/>
            <person name="Grigoriev I.V."/>
            <person name="Guerin-Laguette A."/>
            <person name="Yu F."/>
            <person name="Martin F.M."/>
        </authorList>
    </citation>
    <scope>NUCLEOTIDE SEQUENCE</scope>
    <source>
        <strain evidence="7">QP</strain>
    </source>
</reference>
<dbReference type="EMBL" id="JAKELL010000001">
    <property type="protein sequence ID" value="KAH9001699.1"/>
    <property type="molecule type" value="Genomic_DNA"/>
</dbReference>
<dbReference type="PANTHER" id="PTHR15272">
    <property type="entry name" value="CHROMATIN ASSEMBLY FACTOR 1 SUBUNIT A CAF-1 SUBUNIT A"/>
    <property type="match status" value="1"/>
</dbReference>
<feature type="compositionally biased region" description="Low complexity" evidence="5">
    <location>
        <begin position="322"/>
        <end position="333"/>
    </location>
</feature>
<proteinExistence type="predicted"/>
<name>A0AAD4LVN6_9AGAM</name>
<evidence type="ECO:0000256" key="5">
    <source>
        <dbReference type="SAM" id="MobiDB-lite"/>
    </source>
</evidence>
<dbReference type="Proteomes" id="UP001201163">
    <property type="component" value="Unassembled WGS sequence"/>
</dbReference>
<keyword evidence="8" id="KW-1185">Reference proteome</keyword>
<sequence>MSELAPQTDEVRDLPPPTTERQAKPGVDIKNGKAIFRQKPMSFEKMTETMQEMVNFREWLESRTQRQEPALAQIPQNYWPLIAKFTQESDKTIATLSKHILQELTPDDDDDTDCSVPVLTLSAIEDVVKLLANRVNYGIECPLAKTPAALCVWRWELNQEYLTFLPKVSREKVDARLADRIQYKKDLQAMFDALPVNERNALLGVKGLATSPSKSQPLLRASSNEASPITGTVGSAPDDKLPETTVNAAGDENQMAARKTGRARTTIDPEKAVEKAAKEKERLEKKAAKAEKDRKDKESQEKARSIMANFFGKPKASSSTVASPAKGPAASSSNMVSEFDRAFKPFVLKKDADLAPVNWFRDARKRKRQANADVIVIDEDDIEVLDVEMHEPDSDPEANPRAHLRRVLLACPSLPTRFSPSSRTVRSLMARLSEAEVSDDTAVVRALLSELHDRTRTLAKVFIFHEDERPGYFGTFTKRSRLIKPRRPFARDDIVIDYSYDSGAEWGEEEEGGGDEIMGDSDDERDDDEESDDLDGWLVGDDGEAATPVEERDGLDAFPFPPPLPEGGKHKRKVEKEKETDTECKTKKRKAVVPLVPFIKGPCWETEIGDCEYDPFKHYRIQLFNDTPYPLDPFSFVSVPADGSSVAYTSGSKLQPQFVIPALPPHLLDSSTPVLDPTSSNSTSSHQPQAKRPRTIPKNPFPDAHLPFLKEKVASMGTTSLISLIEALYLDLKTHGVKKNAIEAKVREICVKGQRQIWSVKADTEFPSLEAVAPH</sequence>
<comment type="caution">
    <text evidence="7">The sequence shown here is derived from an EMBL/GenBank/DDBJ whole genome shotgun (WGS) entry which is preliminary data.</text>
</comment>
<keyword evidence="3" id="KW-0234">DNA repair</keyword>